<dbReference type="Pfam" id="PF13274">
    <property type="entry name" value="SocA_Panacea"/>
    <property type="match status" value="1"/>
</dbReference>
<dbReference type="AlphaFoldDB" id="A0A495XL28"/>
<dbReference type="InterPro" id="IPR025272">
    <property type="entry name" value="SocA_Panacea"/>
</dbReference>
<comment type="caution">
    <text evidence="4">The sequence shown here is derived from an EMBL/GenBank/DDBJ whole genome shotgun (WGS) entry which is preliminary data.</text>
</comment>
<evidence type="ECO:0000313" key="4">
    <source>
        <dbReference type="EMBL" id="RKT72298.1"/>
    </source>
</evidence>
<dbReference type="CDD" id="cd11586">
    <property type="entry name" value="VbhA_like"/>
    <property type="match status" value="1"/>
</dbReference>
<feature type="domain" description="Antitoxin VbhA" evidence="3">
    <location>
        <begin position="149"/>
        <end position="188"/>
    </location>
</feature>
<dbReference type="EMBL" id="RBXR01000001">
    <property type="protein sequence ID" value="RKT72298.1"/>
    <property type="molecule type" value="Genomic_DNA"/>
</dbReference>
<evidence type="ECO:0000259" key="3">
    <source>
        <dbReference type="Pfam" id="PF18495"/>
    </source>
</evidence>
<organism evidence="4 5">
    <name type="scientific">Saccharothrix variisporea</name>
    <dbReference type="NCBI Taxonomy" id="543527"/>
    <lineage>
        <taxon>Bacteria</taxon>
        <taxon>Bacillati</taxon>
        <taxon>Actinomycetota</taxon>
        <taxon>Actinomycetes</taxon>
        <taxon>Pseudonocardiales</taxon>
        <taxon>Pseudonocardiaceae</taxon>
        <taxon>Saccharothrix</taxon>
    </lineage>
</organism>
<keyword evidence="5" id="KW-1185">Reference proteome</keyword>
<dbReference type="Pfam" id="PF18495">
    <property type="entry name" value="VbhA"/>
    <property type="match status" value="1"/>
</dbReference>
<dbReference type="OrthoDB" id="9799173at2"/>
<dbReference type="Gene3D" id="1.10.8.1050">
    <property type="entry name" value="Antitoxin VbhA-like"/>
    <property type="match status" value="1"/>
</dbReference>
<dbReference type="InterPro" id="IPR043038">
    <property type="entry name" value="VbhA_sf"/>
</dbReference>
<reference evidence="4 5" key="1">
    <citation type="submission" date="2018-10" db="EMBL/GenBank/DDBJ databases">
        <title>Sequencing the genomes of 1000 actinobacteria strains.</title>
        <authorList>
            <person name="Klenk H.-P."/>
        </authorList>
    </citation>
    <scope>NUCLEOTIDE SEQUENCE [LARGE SCALE GENOMIC DNA]</scope>
    <source>
        <strain evidence="4 5">DSM 43911</strain>
    </source>
</reference>
<dbReference type="InterPro" id="IPR041535">
    <property type="entry name" value="VbhA"/>
</dbReference>
<dbReference type="InterPro" id="IPR033788">
    <property type="entry name" value="VbhA-like"/>
</dbReference>
<name>A0A495XL28_9PSEU</name>
<gene>
    <name evidence="4" type="ORF">DFJ66_5608</name>
</gene>
<proteinExistence type="predicted"/>
<dbReference type="RefSeq" id="WP_121225226.1">
    <property type="nucleotide sequence ID" value="NZ_JBIUBA010000037.1"/>
</dbReference>
<feature type="compositionally biased region" description="Basic and acidic residues" evidence="1">
    <location>
        <begin position="106"/>
        <end position="120"/>
    </location>
</feature>
<feature type="region of interest" description="Disordered" evidence="1">
    <location>
        <begin position="106"/>
        <end position="131"/>
    </location>
</feature>
<feature type="domain" description="Antitoxin SocA-like Panacea" evidence="2">
    <location>
        <begin position="23"/>
        <end position="113"/>
    </location>
</feature>
<sequence length="196" mass="22394">MADVHDVAAAVLHATGPESPMKLQKLLYYAQAWHLAKYDEPMFSARIEAWRRGPVVPEVYYRHRYQTEVGEWDEGDPRGLSERERAVVDDVVDRYGTFSRHELSDMAHAEGPWREARGDLPESEPSSAPLSNEAMARYFRRLFRDPEQAFADAVASVRLEGLDVPEETQRTMREVAAGELSVEDAIAREIEALRHR</sequence>
<dbReference type="Proteomes" id="UP000272729">
    <property type="component" value="Unassembled WGS sequence"/>
</dbReference>
<protein>
    <submittedName>
        <fullName evidence="4">Putative phage-associated protein</fullName>
    </submittedName>
</protein>
<accession>A0A495XL28</accession>
<evidence type="ECO:0000259" key="2">
    <source>
        <dbReference type="Pfam" id="PF13274"/>
    </source>
</evidence>
<evidence type="ECO:0000313" key="5">
    <source>
        <dbReference type="Proteomes" id="UP000272729"/>
    </source>
</evidence>
<evidence type="ECO:0000256" key="1">
    <source>
        <dbReference type="SAM" id="MobiDB-lite"/>
    </source>
</evidence>